<dbReference type="AlphaFoldDB" id="A0A5N5QAW3"/>
<dbReference type="OrthoDB" id="3215907at2759"/>
<evidence type="ECO:0000313" key="3">
    <source>
        <dbReference type="Proteomes" id="UP000383932"/>
    </source>
</evidence>
<proteinExistence type="predicted"/>
<dbReference type="EMBL" id="SSOP01000367">
    <property type="protein sequence ID" value="KAB5588804.1"/>
    <property type="molecule type" value="Genomic_DNA"/>
</dbReference>
<sequence>MGFIAQTFGNTFRTSNGHSDTQQSYSSTRKFHSKPAPKDYHYTRVVSAAPQLHLSEGGVHKKRRHVGPDNSVAVTSSVLERPSYCSSVGSDEPLILPASKGKGKSTSGAMQDSNRNQSAYANGLSSPSYSRLQARPPTTNWLDTHERSELVRRSRKLGSILGETPRLLDVEEGDHSTTEALDKLEGRQIGRAKSRIVVASERPTFRRSLTLDADSVGPNLSPSRSSPASRHSFLLNDENSSGTPRSPHHRSGPGPRFGRTRSTARHAPLLRLSTTSVSENTPSYLGRRHSLDVSARKGVSLNAVDMNVGFESGSDISAPKAPSFDTSSLGSSTMPTFARPQSPCSLLDNASLSSRVSLNDSMANVSLGVPGQYATELSLPPSPTTPLTPILTQAEDARRKMRKLARHLGESVPADLVLGTAGARRAAHDHLTEDAAPQFLQVPASGRPLAKSKANSGVSVPFSLGKPPSGHRKTQSVWKGTNGERGAAAPSRRIVRRASSAGQLRIETPTSSPMTAEEKARNVRRAMKMLQMFGAPPPHELYTNIKSHSLDLPSDAALPGLPRPAGQRASVNSLRDLAYILDHDNRNSLLVLIGDTLPNTDGSTSPPLFVDTPESTPSQSKGEEGPFQARRARANKLAKFFGVSYRDLFDAVCAEDGELAGDQVAPSSHQALRAIPEVKNGSEVLTNDGSKWVEPKSVDEVLDRLRAMKAPR</sequence>
<gene>
    <name evidence="2" type="ORF">CTheo_7756</name>
</gene>
<organism evidence="2 3">
    <name type="scientific">Ceratobasidium theobromae</name>
    <dbReference type="NCBI Taxonomy" id="1582974"/>
    <lineage>
        <taxon>Eukaryota</taxon>
        <taxon>Fungi</taxon>
        <taxon>Dikarya</taxon>
        <taxon>Basidiomycota</taxon>
        <taxon>Agaricomycotina</taxon>
        <taxon>Agaricomycetes</taxon>
        <taxon>Cantharellales</taxon>
        <taxon>Ceratobasidiaceae</taxon>
        <taxon>Ceratobasidium</taxon>
    </lineage>
</organism>
<dbReference type="Proteomes" id="UP000383932">
    <property type="component" value="Unassembled WGS sequence"/>
</dbReference>
<evidence type="ECO:0000313" key="2">
    <source>
        <dbReference type="EMBL" id="KAB5588804.1"/>
    </source>
</evidence>
<accession>A0A5N5QAW3</accession>
<protein>
    <submittedName>
        <fullName evidence="2">Uncharacterized protein</fullName>
    </submittedName>
</protein>
<keyword evidence="3" id="KW-1185">Reference proteome</keyword>
<feature type="compositionally biased region" description="Polar residues" evidence="1">
    <location>
        <begin position="104"/>
        <end position="142"/>
    </location>
</feature>
<comment type="caution">
    <text evidence="2">The sequence shown here is derived from an EMBL/GenBank/DDBJ whole genome shotgun (WGS) entry which is preliminary data.</text>
</comment>
<name>A0A5N5QAW3_9AGAM</name>
<reference evidence="2 3" key="1">
    <citation type="journal article" date="2019" name="Fungal Biol. Biotechnol.">
        <title>Draft genome sequence of fastidious pathogen Ceratobasidium theobromae, which causes vascular-streak dieback in Theobroma cacao.</title>
        <authorList>
            <person name="Ali S.S."/>
            <person name="Asman A."/>
            <person name="Shao J."/>
            <person name="Firmansyah A.P."/>
            <person name="Susilo A.W."/>
            <person name="Rosmana A."/>
            <person name="McMahon P."/>
            <person name="Junaid M."/>
            <person name="Guest D."/>
            <person name="Kheng T.Y."/>
            <person name="Meinhardt L.W."/>
            <person name="Bailey B.A."/>
        </authorList>
    </citation>
    <scope>NUCLEOTIDE SEQUENCE [LARGE SCALE GENOMIC DNA]</scope>
    <source>
        <strain evidence="2 3">CT2</strain>
    </source>
</reference>
<feature type="compositionally biased region" description="Polar residues" evidence="1">
    <location>
        <begin position="9"/>
        <end position="28"/>
    </location>
</feature>
<feature type="region of interest" description="Disordered" evidence="1">
    <location>
        <begin position="209"/>
        <end position="285"/>
    </location>
</feature>
<feature type="region of interest" description="Disordered" evidence="1">
    <location>
        <begin position="9"/>
        <end position="38"/>
    </location>
</feature>
<feature type="region of interest" description="Disordered" evidence="1">
    <location>
        <begin position="321"/>
        <end position="340"/>
    </location>
</feature>
<feature type="region of interest" description="Disordered" evidence="1">
    <location>
        <begin position="95"/>
        <end position="146"/>
    </location>
</feature>
<feature type="compositionally biased region" description="Polar residues" evidence="1">
    <location>
        <begin position="272"/>
        <end position="283"/>
    </location>
</feature>
<feature type="region of interest" description="Disordered" evidence="1">
    <location>
        <begin position="450"/>
        <end position="489"/>
    </location>
</feature>
<evidence type="ECO:0000256" key="1">
    <source>
        <dbReference type="SAM" id="MobiDB-lite"/>
    </source>
</evidence>
<feature type="compositionally biased region" description="Polar residues" evidence="1">
    <location>
        <begin position="324"/>
        <end position="335"/>
    </location>
</feature>
<feature type="region of interest" description="Disordered" evidence="1">
    <location>
        <begin position="601"/>
        <end position="628"/>
    </location>
</feature>
<feature type="compositionally biased region" description="Low complexity" evidence="1">
    <location>
        <begin position="221"/>
        <end position="232"/>
    </location>
</feature>